<accession>A0A699Z3B5</accession>
<dbReference type="EMBL" id="BLLF01000940">
    <property type="protein sequence ID" value="GFH16070.1"/>
    <property type="molecule type" value="Genomic_DNA"/>
</dbReference>
<keyword evidence="3" id="KW-1185">Reference proteome</keyword>
<gene>
    <name evidence="2" type="ORF">HaLaN_12419</name>
</gene>
<sequence>MPTEAIAKAQAEDPAMQGTMRTTPHTPDDLHWPRPPGDHCVHPVWHPHHLLHHGQHQQQAGG</sequence>
<evidence type="ECO:0000313" key="2">
    <source>
        <dbReference type="EMBL" id="GFH16070.1"/>
    </source>
</evidence>
<dbReference type="AlphaFoldDB" id="A0A699Z3B5"/>
<comment type="caution">
    <text evidence="2">The sequence shown here is derived from an EMBL/GenBank/DDBJ whole genome shotgun (WGS) entry which is preliminary data.</text>
</comment>
<dbReference type="Proteomes" id="UP000485058">
    <property type="component" value="Unassembled WGS sequence"/>
</dbReference>
<reference evidence="2 3" key="1">
    <citation type="submission" date="2020-02" db="EMBL/GenBank/DDBJ databases">
        <title>Draft genome sequence of Haematococcus lacustris strain NIES-144.</title>
        <authorList>
            <person name="Morimoto D."/>
            <person name="Nakagawa S."/>
            <person name="Yoshida T."/>
            <person name="Sawayama S."/>
        </authorList>
    </citation>
    <scope>NUCLEOTIDE SEQUENCE [LARGE SCALE GENOMIC DNA]</scope>
    <source>
        <strain evidence="2 3">NIES-144</strain>
    </source>
</reference>
<feature type="compositionally biased region" description="Basic and acidic residues" evidence="1">
    <location>
        <begin position="26"/>
        <end position="35"/>
    </location>
</feature>
<name>A0A699Z3B5_HAELA</name>
<evidence type="ECO:0000256" key="1">
    <source>
        <dbReference type="SAM" id="MobiDB-lite"/>
    </source>
</evidence>
<protein>
    <submittedName>
        <fullName evidence="2">Uncharacterized protein</fullName>
    </submittedName>
</protein>
<feature type="region of interest" description="Disordered" evidence="1">
    <location>
        <begin position="1"/>
        <end position="35"/>
    </location>
</feature>
<evidence type="ECO:0000313" key="3">
    <source>
        <dbReference type="Proteomes" id="UP000485058"/>
    </source>
</evidence>
<organism evidence="2 3">
    <name type="scientific">Haematococcus lacustris</name>
    <name type="common">Green alga</name>
    <name type="synonym">Haematococcus pluvialis</name>
    <dbReference type="NCBI Taxonomy" id="44745"/>
    <lineage>
        <taxon>Eukaryota</taxon>
        <taxon>Viridiplantae</taxon>
        <taxon>Chlorophyta</taxon>
        <taxon>core chlorophytes</taxon>
        <taxon>Chlorophyceae</taxon>
        <taxon>CS clade</taxon>
        <taxon>Chlamydomonadales</taxon>
        <taxon>Haematococcaceae</taxon>
        <taxon>Haematococcus</taxon>
    </lineage>
</organism>
<proteinExistence type="predicted"/>